<gene>
    <name evidence="1" type="ORF">TELCIR_18432</name>
</gene>
<evidence type="ECO:0000313" key="1">
    <source>
        <dbReference type="EMBL" id="PIO60078.1"/>
    </source>
</evidence>
<accession>A0A2G9TQB2</accession>
<dbReference type="EMBL" id="KZ356189">
    <property type="protein sequence ID" value="PIO60078.1"/>
    <property type="molecule type" value="Genomic_DNA"/>
</dbReference>
<sequence>LGTLTESGKSGYFRSTTGSRASFRENVSLESSSNSSIGLLARRKAAALEIAKQAPTLIDNSIDKPRYRKIPRITYEQLSACIQRLIEESR</sequence>
<dbReference type="Proteomes" id="UP000230423">
    <property type="component" value="Unassembled WGS sequence"/>
</dbReference>
<proteinExistence type="predicted"/>
<reference evidence="1 2" key="1">
    <citation type="submission" date="2015-09" db="EMBL/GenBank/DDBJ databases">
        <title>Draft genome of the parasitic nematode Teladorsagia circumcincta isolate WARC Sus (inbred).</title>
        <authorList>
            <person name="Mitreva M."/>
        </authorList>
    </citation>
    <scope>NUCLEOTIDE SEQUENCE [LARGE SCALE GENOMIC DNA]</scope>
    <source>
        <strain evidence="1 2">S</strain>
    </source>
</reference>
<keyword evidence="2" id="KW-1185">Reference proteome</keyword>
<organism evidence="1 2">
    <name type="scientific">Teladorsagia circumcincta</name>
    <name type="common">Brown stomach worm</name>
    <name type="synonym">Ostertagia circumcincta</name>
    <dbReference type="NCBI Taxonomy" id="45464"/>
    <lineage>
        <taxon>Eukaryota</taxon>
        <taxon>Metazoa</taxon>
        <taxon>Ecdysozoa</taxon>
        <taxon>Nematoda</taxon>
        <taxon>Chromadorea</taxon>
        <taxon>Rhabditida</taxon>
        <taxon>Rhabditina</taxon>
        <taxon>Rhabditomorpha</taxon>
        <taxon>Strongyloidea</taxon>
        <taxon>Trichostrongylidae</taxon>
        <taxon>Teladorsagia</taxon>
    </lineage>
</organism>
<evidence type="ECO:0000313" key="2">
    <source>
        <dbReference type="Proteomes" id="UP000230423"/>
    </source>
</evidence>
<feature type="non-terminal residue" evidence="1">
    <location>
        <position position="1"/>
    </location>
</feature>
<protein>
    <submittedName>
        <fullName evidence="1">Uncharacterized protein</fullName>
    </submittedName>
</protein>
<name>A0A2G9TQB2_TELCI</name>
<dbReference type="AlphaFoldDB" id="A0A2G9TQB2"/>